<dbReference type="RefSeq" id="WP_317833418.1">
    <property type="nucleotide sequence ID" value="NZ_CP136920.1"/>
</dbReference>
<sequence length="351" mass="37448">MNLKLFLKVSTAISTLMVVGCTPTITNITNERIPQNASGIYTVSMAVTNDNGAVIEDSYAPEVVINGGRFPMSASDLGPNIFDYDYIMPEGGSEAKYYFILNYDVDYNMPSPRQITSDIYAFVLTNRYVITMESQRGPVGSSIPVVGRGFSKYDRIMIGGIEAETKFASPQSINFIVPPLPSNDSYSVDLISGDVNIPIGYFHVDGSKIKVYPQTLELNSGEKAVLVFGIEFDAPAGGLPINVTTDKPECIIMPEVVIPAGARTVSIPVQGGISGSGILVASASGFNETTIALTVTGDIVQSAQAGAFGPQSGNDTMTEVEVTDESFNAVPADDGEDILIFEETDIIEVSE</sequence>
<dbReference type="KEGG" id="puo:RZN69_20805"/>
<evidence type="ECO:0000313" key="3">
    <source>
        <dbReference type="Proteomes" id="UP001304300"/>
    </source>
</evidence>
<organism evidence="2 3">
    <name type="scientific">Rubellicoccus peritrichatus</name>
    <dbReference type="NCBI Taxonomy" id="3080537"/>
    <lineage>
        <taxon>Bacteria</taxon>
        <taxon>Pseudomonadati</taxon>
        <taxon>Verrucomicrobiota</taxon>
        <taxon>Opitutia</taxon>
        <taxon>Puniceicoccales</taxon>
        <taxon>Cerasicoccaceae</taxon>
        <taxon>Rubellicoccus</taxon>
    </lineage>
</organism>
<proteinExistence type="predicted"/>
<protein>
    <recommendedName>
        <fullName evidence="1">IPT/TIG domain-containing protein</fullName>
    </recommendedName>
</protein>
<dbReference type="InterPro" id="IPR014756">
    <property type="entry name" value="Ig_E-set"/>
</dbReference>
<dbReference type="Gene3D" id="2.60.40.10">
    <property type="entry name" value="Immunoglobulins"/>
    <property type="match status" value="1"/>
</dbReference>
<dbReference type="AlphaFoldDB" id="A0AAQ3L9E1"/>
<dbReference type="PROSITE" id="PS51257">
    <property type="entry name" value="PROKAR_LIPOPROTEIN"/>
    <property type="match status" value="1"/>
</dbReference>
<feature type="domain" description="IPT/TIG" evidence="1">
    <location>
        <begin position="135"/>
        <end position="194"/>
    </location>
</feature>
<dbReference type="SUPFAM" id="SSF81296">
    <property type="entry name" value="E set domains"/>
    <property type="match status" value="1"/>
</dbReference>
<dbReference type="Proteomes" id="UP001304300">
    <property type="component" value="Chromosome"/>
</dbReference>
<keyword evidence="3" id="KW-1185">Reference proteome</keyword>
<dbReference type="Pfam" id="PF01833">
    <property type="entry name" value="TIG"/>
    <property type="match status" value="1"/>
</dbReference>
<accession>A0AAQ3L9E1</accession>
<reference evidence="2 3" key="1">
    <citation type="submission" date="2023-10" db="EMBL/GenBank/DDBJ databases">
        <title>Rubellicoccus peritrichatus gen. nov., sp. nov., isolated from an algae of coral reef tank.</title>
        <authorList>
            <person name="Luo J."/>
        </authorList>
    </citation>
    <scope>NUCLEOTIDE SEQUENCE [LARGE SCALE GENOMIC DNA]</scope>
    <source>
        <strain evidence="2 3">CR14</strain>
    </source>
</reference>
<dbReference type="InterPro" id="IPR002909">
    <property type="entry name" value="IPT_dom"/>
</dbReference>
<dbReference type="EMBL" id="CP136920">
    <property type="protein sequence ID" value="WOO41067.1"/>
    <property type="molecule type" value="Genomic_DNA"/>
</dbReference>
<evidence type="ECO:0000313" key="2">
    <source>
        <dbReference type="EMBL" id="WOO41067.1"/>
    </source>
</evidence>
<name>A0AAQ3L9E1_9BACT</name>
<gene>
    <name evidence="2" type="ORF">RZN69_20805</name>
</gene>
<evidence type="ECO:0000259" key="1">
    <source>
        <dbReference type="Pfam" id="PF01833"/>
    </source>
</evidence>
<dbReference type="InterPro" id="IPR013783">
    <property type="entry name" value="Ig-like_fold"/>
</dbReference>